<dbReference type="Pfam" id="PF03990">
    <property type="entry name" value="DUF348"/>
    <property type="match status" value="3"/>
</dbReference>
<dbReference type="Pfam" id="PF06725">
    <property type="entry name" value="3D"/>
    <property type="match status" value="1"/>
</dbReference>
<dbReference type="CDD" id="cd22786">
    <property type="entry name" value="DPBB_YuiC-like"/>
    <property type="match status" value="1"/>
</dbReference>
<dbReference type="PROSITE" id="PS51109">
    <property type="entry name" value="G5"/>
    <property type="match status" value="1"/>
</dbReference>
<sequence>MEANIRRFLPGNGSGMKLVISVISLILFVGVIIYAVYETTKATVTVMVDEEEVTVQTHASTVAELMMEQEWDVNEYDHIEPSLDSRIDGNMLVTWQPAKQVAMTIDGEKQNVWTTAEDVEQLLAEQNIEYTDHDHIEPAVNTAITEDLVVNYESAFQVELTSDGEQQEFWTTSTTVADFLERENVSLGELDRVEPALEERLDEATDIRVIRVEKVTDVVEETVAFGTVTKRDDDLENGKEKVVNAGAEGQVNKHFEVVLEDGEEISRELVKTETVKESEDRIVAVGTRPAPETVSRSASPKPAPTSTPSPTPASNNSSSSSSESESKPSGGRTMTVSATAYTASCSGCSGVTATGINLNNNRNMKVIAVDPSVIPLGSKVHVEGYGTAVAGDTGGAIKGNKIDVHVPTKEEATRWGRKSVKITILD</sequence>
<feature type="transmembrane region" description="Helical" evidence="3">
    <location>
        <begin position="16"/>
        <end position="37"/>
    </location>
</feature>
<evidence type="ECO:0000256" key="3">
    <source>
        <dbReference type="SAM" id="Phobius"/>
    </source>
</evidence>
<dbReference type="GO" id="GO:0004553">
    <property type="term" value="F:hydrolase activity, hydrolyzing O-glycosyl compounds"/>
    <property type="evidence" value="ECO:0007669"/>
    <property type="project" value="InterPro"/>
</dbReference>
<evidence type="ECO:0000313" key="5">
    <source>
        <dbReference type="EMBL" id="XDI35304.1"/>
    </source>
</evidence>
<proteinExistence type="predicted"/>
<dbReference type="RefSeq" id="WP_368502902.1">
    <property type="nucleotide sequence ID" value="NZ_CP162551.1"/>
</dbReference>
<protein>
    <submittedName>
        <fullName evidence="5">Ubiquitin-like domain-containing protein</fullName>
    </submittedName>
</protein>
<dbReference type="SUPFAM" id="SSF50685">
    <property type="entry name" value="Barwin-like endoglucanases"/>
    <property type="match status" value="1"/>
</dbReference>
<dbReference type="InterPro" id="IPR051933">
    <property type="entry name" value="Resuscitation_pf_RpfB"/>
</dbReference>
<feature type="domain" description="G5" evidence="4">
    <location>
        <begin position="209"/>
        <end position="289"/>
    </location>
</feature>
<gene>
    <name evidence="5" type="ORF">AB3N04_11210</name>
</gene>
<dbReference type="GO" id="GO:0019867">
    <property type="term" value="C:outer membrane"/>
    <property type="evidence" value="ECO:0007669"/>
    <property type="project" value="InterPro"/>
</dbReference>
<accession>A0AB39BPD1</accession>
<organism evidence="5">
    <name type="scientific">Alkalihalophilus sp. As8PL</name>
    <dbReference type="NCBI Taxonomy" id="3237103"/>
    <lineage>
        <taxon>Bacteria</taxon>
        <taxon>Bacillati</taxon>
        <taxon>Bacillota</taxon>
        <taxon>Bacilli</taxon>
        <taxon>Bacillales</taxon>
        <taxon>Bacillaceae</taxon>
        <taxon>Alkalihalophilus</taxon>
    </lineage>
</organism>
<dbReference type="Pfam" id="PF07501">
    <property type="entry name" value="G5"/>
    <property type="match status" value="1"/>
</dbReference>
<keyword evidence="1" id="KW-0732">Signal</keyword>
<keyword evidence="3" id="KW-0472">Membrane</keyword>
<keyword evidence="3" id="KW-1133">Transmembrane helix</keyword>
<dbReference type="SMART" id="SM01208">
    <property type="entry name" value="G5"/>
    <property type="match status" value="1"/>
</dbReference>
<feature type="compositionally biased region" description="Pro residues" evidence="2">
    <location>
        <begin position="301"/>
        <end position="311"/>
    </location>
</feature>
<dbReference type="Gene3D" id="2.40.40.10">
    <property type="entry name" value="RlpA-like domain"/>
    <property type="match status" value="1"/>
</dbReference>
<dbReference type="PANTHER" id="PTHR39160:SF4">
    <property type="entry name" value="RESUSCITATION-PROMOTING FACTOR RPFB"/>
    <property type="match status" value="1"/>
</dbReference>
<dbReference type="InterPro" id="IPR007137">
    <property type="entry name" value="DUF348"/>
</dbReference>
<evidence type="ECO:0000259" key="4">
    <source>
        <dbReference type="PROSITE" id="PS51109"/>
    </source>
</evidence>
<feature type="region of interest" description="Disordered" evidence="2">
    <location>
        <begin position="274"/>
        <end position="333"/>
    </location>
</feature>
<dbReference type="EMBL" id="CP162551">
    <property type="protein sequence ID" value="XDI35304.1"/>
    <property type="molecule type" value="Genomic_DNA"/>
</dbReference>
<dbReference type="Gene3D" id="2.20.230.10">
    <property type="entry name" value="Resuscitation-promoting factor rpfb"/>
    <property type="match status" value="1"/>
</dbReference>
<feature type="compositionally biased region" description="Low complexity" evidence="2">
    <location>
        <begin position="312"/>
        <end position="329"/>
    </location>
</feature>
<dbReference type="InterPro" id="IPR036908">
    <property type="entry name" value="RlpA-like_sf"/>
</dbReference>
<keyword evidence="3" id="KW-0812">Transmembrane</keyword>
<dbReference type="InterPro" id="IPR010611">
    <property type="entry name" value="3D_dom"/>
</dbReference>
<evidence type="ECO:0000256" key="2">
    <source>
        <dbReference type="SAM" id="MobiDB-lite"/>
    </source>
</evidence>
<dbReference type="AlphaFoldDB" id="A0AB39BPD1"/>
<dbReference type="GO" id="GO:0009254">
    <property type="term" value="P:peptidoglycan turnover"/>
    <property type="evidence" value="ECO:0007669"/>
    <property type="project" value="InterPro"/>
</dbReference>
<name>A0AB39BPD1_9BACI</name>
<reference evidence="5" key="1">
    <citation type="submission" date="2024-07" db="EMBL/GenBank/DDBJ databases">
        <title>Identification and characteristics of an arsenic-resistant bacterial isolate, which belongs to a novel species.</title>
        <authorList>
            <person name="Juszczyk A."/>
            <person name="Kowalczyk A."/>
            <person name="Was K."/>
            <person name="Kosowicz W."/>
            <person name="Budzyn A."/>
            <person name="Latowski D."/>
        </authorList>
    </citation>
    <scope>NUCLEOTIDE SEQUENCE</scope>
    <source>
        <strain evidence="5">As8PL</strain>
    </source>
</reference>
<dbReference type="PANTHER" id="PTHR39160">
    <property type="entry name" value="CELL WALL-BINDING PROTEIN YOCH"/>
    <property type="match status" value="1"/>
</dbReference>
<evidence type="ECO:0000256" key="1">
    <source>
        <dbReference type="ARBA" id="ARBA00022729"/>
    </source>
</evidence>
<dbReference type="InterPro" id="IPR011098">
    <property type="entry name" value="G5_dom"/>
</dbReference>